<keyword evidence="2" id="KW-0597">Phosphoprotein</keyword>
<dbReference type="PROSITE" id="PS51100">
    <property type="entry name" value="PTS_EIIB_TYPE_3"/>
    <property type="match status" value="1"/>
</dbReference>
<feature type="modified residue" description="Phosphocysteine; by EIIA" evidence="7">
    <location>
        <position position="9"/>
    </location>
</feature>
<dbReference type="SUPFAM" id="SSF52794">
    <property type="entry name" value="PTS system IIB component-like"/>
    <property type="match status" value="1"/>
</dbReference>
<reference evidence="9 10" key="1">
    <citation type="journal article" date="2015" name="Genome Announc.">
        <title>Complete Genome Sequence of Clavibacter michiganensis subsp. insidiosus R1-1 Using PacBio Single-Molecule Real-Time Technology.</title>
        <authorList>
            <person name="Lu Y."/>
            <person name="Samac D.A."/>
            <person name="Glazebrook J."/>
            <person name="Ishimaru C.A."/>
        </authorList>
    </citation>
    <scope>NUCLEOTIDE SEQUENCE [LARGE SCALE GENOMIC DNA]</scope>
    <source>
        <strain evidence="9 10">R1-1</strain>
    </source>
</reference>
<keyword evidence="1" id="KW-0813">Transport</keyword>
<evidence type="ECO:0000259" key="8">
    <source>
        <dbReference type="PROSITE" id="PS51100"/>
    </source>
</evidence>
<evidence type="ECO:0000256" key="4">
    <source>
        <dbReference type="ARBA" id="ARBA00022679"/>
    </source>
</evidence>
<evidence type="ECO:0000256" key="7">
    <source>
        <dbReference type="PROSITE-ProRule" id="PRU00423"/>
    </source>
</evidence>
<evidence type="ECO:0000256" key="5">
    <source>
        <dbReference type="ARBA" id="ARBA00022683"/>
    </source>
</evidence>
<evidence type="ECO:0000256" key="6">
    <source>
        <dbReference type="ARBA" id="ARBA00022777"/>
    </source>
</evidence>
<evidence type="ECO:0000256" key="2">
    <source>
        <dbReference type="ARBA" id="ARBA00022553"/>
    </source>
</evidence>
<organism evidence="9 10">
    <name type="scientific">Clavibacter michiganensis subsp. insidiosus</name>
    <dbReference type="NCBI Taxonomy" id="33014"/>
    <lineage>
        <taxon>Bacteria</taxon>
        <taxon>Bacillati</taxon>
        <taxon>Actinomycetota</taxon>
        <taxon>Actinomycetes</taxon>
        <taxon>Micrococcales</taxon>
        <taxon>Microbacteriaceae</taxon>
        <taxon>Clavibacter</taxon>
    </lineage>
</organism>
<dbReference type="KEGG" id="cmh:VO01_13350"/>
<keyword evidence="3 9" id="KW-0762">Sugar transport</keyword>
<evidence type="ECO:0000256" key="3">
    <source>
        <dbReference type="ARBA" id="ARBA00022597"/>
    </source>
</evidence>
<sequence length="126" mass="12717">MTGRILVVCGSGASSTFLAQRLRALAEEDGLEIEAVAGSLAQVRLDAAGMDVVLLGAHLADRLDAVREAAADEGATAVLLDADAARPEGARAALDRAVAAMRQGARSLRLAPGLHGRPLGGSPPVA</sequence>
<keyword evidence="4" id="KW-0808">Transferase</keyword>
<feature type="domain" description="PTS EIIB type-3" evidence="8">
    <location>
        <begin position="2"/>
        <end position="107"/>
    </location>
</feature>
<dbReference type="OrthoDB" id="9808134at2"/>
<proteinExistence type="predicted"/>
<dbReference type="InterPro" id="IPR013012">
    <property type="entry name" value="PTS_EIIB_3"/>
</dbReference>
<dbReference type="PATRIC" id="fig|33014.5.peg.2749"/>
<dbReference type="InterPro" id="IPR036095">
    <property type="entry name" value="PTS_EIIB-like_sf"/>
</dbReference>
<evidence type="ECO:0000313" key="10">
    <source>
        <dbReference type="Proteomes" id="UP000032604"/>
    </source>
</evidence>
<protein>
    <submittedName>
        <fullName evidence="9">PTS sugar transporter subunit IIABC</fullName>
    </submittedName>
</protein>
<dbReference type="RefSeq" id="WP_015491177.1">
    <property type="nucleotide sequence ID" value="NZ_CP011043.1"/>
</dbReference>
<dbReference type="EMBL" id="CP011043">
    <property type="protein sequence ID" value="AJW79975.1"/>
    <property type="molecule type" value="Genomic_DNA"/>
</dbReference>
<dbReference type="InterPro" id="IPR003501">
    <property type="entry name" value="PTS_EIIB_2/3"/>
</dbReference>
<dbReference type="GO" id="GO:0016301">
    <property type="term" value="F:kinase activity"/>
    <property type="evidence" value="ECO:0007669"/>
    <property type="project" value="UniProtKB-KW"/>
</dbReference>
<dbReference type="GO" id="GO:0008982">
    <property type="term" value="F:protein-N(PI)-phosphohistidine-sugar phosphotransferase activity"/>
    <property type="evidence" value="ECO:0007669"/>
    <property type="project" value="InterPro"/>
</dbReference>
<name>A0A0D5CL31_9MICO</name>
<dbReference type="GO" id="GO:0009401">
    <property type="term" value="P:phosphoenolpyruvate-dependent sugar phosphotransferase system"/>
    <property type="evidence" value="ECO:0007669"/>
    <property type="project" value="UniProtKB-KW"/>
</dbReference>
<dbReference type="AlphaFoldDB" id="A0A0D5CL31"/>
<accession>A0A0D5CL31</accession>
<dbReference type="Pfam" id="PF02302">
    <property type="entry name" value="PTS_IIB"/>
    <property type="match status" value="1"/>
</dbReference>
<keyword evidence="5" id="KW-0598">Phosphotransferase system</keyword>
<evidence type="ECO:0000313" key="9">
    <source>
        <dbReference type="EMBL" id="AJW79975.1"/>
    </source>
</evidence>
<evidence type="ECO:0000256" key="1">
    <source>
        <dbReference type="ARBA" id="ARBA00022448"/>
    </source>
</evidence>
<dbReference type="Gene3D" id="3.40.50.2300">
    <property type="match status" value="1"/>
</dbReference>
<keyword evidence="6" id="KW-0418">Kinase</keyword>
<dbReference type="HOGENOM" id="CLU_147323_0_0_11"/>
<dbReference type="Proteomes" id="UP000032604">
    <property type="component" value="Chromosome"/>
</dbReference>
<dbReference type="GeneID" id="92984306"/>
<gene>
    <name evidence="9" type="ORF">VO01_13350</name>
</gene>